<dbReference type="VEuPathDB" id="TriTrypDB:ADEAN_000968500"/>
<proteinExistence type="predicted"/>
<evidence type="ECO:0000256" key="1">
    <source>
        <dbReference type="SAM" id="MobiDB-lite"/>
    </source>
</evidence>
<keyword evidence="3" id="KW-1185">Reference proteome</keyword>
<feature type="region of interest" description="Disordered" evidence="1">
    <location>
        <begin position="13"/>
        <end position="162"/>
    </location>
</feature>
<organism evidence="2 3">
    <name type="scientific">Angomonas deanei</name>
    <dbReference type="NCBI Taxonomy" id="59799"/>
    <lineage>
        <taxon>Eukaryota</taxon>
        <taxon>Discoba</taxon>
        <taxon>Euglenozoa</taxon>
        <taxon>Kinetoplastea</taxon>
        <taxon>Metakinetoplastina</taxon>
        <taxon>Trypanosomatida</taxon>
        <taxon>Trypanosomatidae</taxon>
        <taxon>Strigomonadinae</taxon>
        <taxon>Angomonas</taxon>
    </lineage>
</organism>
<dbReference type="Proteomes" id="UP000515908">
    <property type="component" value="Chromosome 24"/>
</dbReference>
<gene>
    <name evidence="2" type="ORF">ADEAN_000968500</name>
</gene>
<sequence>MSCAQVPEDVTIALPGPLSPISRLGISVDNSPPSRQHTDSGRGVQEVILSDSSNLESASHLQSPLLLSADHPTHRRENTAVGNPARQNEKNCYNFTFRGSDESSSTHEESYQGAAYQSSGSPTQQPPCNENDRTIETIASTAAPSVSQINSGGDPPSGPQSP</sequence>
<dbReference type="EMBL" id="LR877168">
    <property type="protein sequence ID" value="CAD2222146.1"/>
    <property type="molecule type" value="Genomic_DNA"/>
</dbReference>
<reference evidence="2 3" key="1">
    <citation type="submission" date="2020-08" db="EMBL/GenBank/DDBJ databases">
        <authorList>
            <person name="Newling K."/>
            <person name="Davey J."/>
            <person name="Forrester S."/>
        </authorList>
    </citation>
    <scope>NUCLEOTIDE SEQUENCE [LARGE SCALE GENOMIC DNA]</scope>
    <source>
        <strain evidence="3">Crithidia deanei Carvalho (ATCC PRA-265)</strain>
    </source>
</reference>
<feature type="compositionally biased region" description="Basic and acidic residues" evidence="1">
    <location>
        <begin position="99"/>
        <end position="110"/>
    </location>
</feature>
<feature type="compositionally biased region" description="Polar residues" evidence="1">
    <location>
        <begin position="50"/>
        <end position="62"/>
    </location>
</feature>
<protein>
    <submittedName>
        <fullName evidence="2">Uncharacterized protein</fullName>
    </submittedName>
</protein>
<dbReference type="AlphaFoldDB" id="A0A7G2CQP0"/>
<feature type="compositionally biased region" description="Polar residues" evidence="1">
    <location>
        <begin position="137"/>
        <end position="150"/>
    </location>
</feature>
<accession>A0A7G2CQP0</accession>
<feature type="compositionally biased region" description="Polar residues" evidence="1">
    <location>
        <begin position="115"/>
        <end position="128"/>
    </location>
</feature>
<evidence type="ECO:0000313" key="3">
    <source>
        <dbReference type="Proteomes" id="UP000515908"/>
    </source>
</evidence>
<name>A0A7G2CQP0_9TRYP</name>
<evidence type="ECO:0000313" key="2">
    <source>
        <dbReference type="EMBL" id="CAD2222146.1"/>
    </source>
</evidence>